<evidence type="ECO:0000313" key="2">
    <source>
        <dbReference type="Proteomes" id="UP001165074"/>
    </source>
</evidence>
<dbReference type="Proteomes" id="UP001165074">
    <property type="component" value="Unassembled WGS sequence"/>
</dbReference>
<gene>
    <name evidence="1" type="ORF">Airi02_061230</name>
</gene>
<keyword evidence="2" id="KW-1185">Reference proteome</keyword>
<accession>A0A9W6W287</accession>
<proteinExistence type="predicted"/>
<comment type="caution">
    <text evidence="1">The sequence shown here is derived from an EMBL/GenBank/DDBJ whole genome shotgun (WGS) entry which is preliminary data.</text>
</comment>
<protein>
    <submittedName>
        <fullName evidence="1">Uncharacterized protein</fullName>
    </submittedName>
</protein>
<sequence>MKPPRFDEGPGSDVVLAVQWVPSRSFNLGAEGYHPSAVGIHVHVRPVRSADRVAVRSSLRSQGLQELREWVMRAQRAPETWRSEVHFGCWRYDEDGVRFEGDLPM</sequence>
<dbReference type="AlphaFoldDB" id="A0A9W6W287"/>
<organism evidence="1 2">
    <name type="scientific">Actinoallomurus iriomotensis</name>
    <dbReference type="NCBI Taxonomy" id="478107"/>
    <lineage>
        <taxon>Bacteria</taxon>
        <taxon>Bacillati</taxon>
        <taxon>Actinomycetota</taxon>
        <taxon>Actinomycetes</taxon>
        <taxon>Streptosporangiales</taxon>
        <taxon>Thermomonosporaceae</taxon>
        <taxon>Actinoallomurus</taxon>
    </lineage>
</organism>
<reference evidence="1" key="1">
    <citation type="submission" date="2023-03" db="EMBL/GenBank/DDBJ databases">
        <title>Actinoallomurus iriomotensis NBRC 103684.</title>
        <authorList>
            <person name="Ichikawa N."/>
            <person name="Sato H."/>
            <person name="Tonouchi N."/>
        </authorList>
    </citation>
    <scope>NUCLEOTIDE SEQUENCE</scope>
    <source>
        <strain evidence="1">NBRC 103684</strain>
    </source>
</reference>
<name>A0A9W6W287_9ACTN</name>
<dbReference type="EMBL" id="BSTK01000009">
    <property type="protein sequence ID" value="GLY88194.1"/>
    <property type="molecule type" value="Genomic_DNA"/>
</dbReference>
<evidence type="ECO:0000313" key="1">
    <source>
        <dbReference type="EMBL" id="GLY88194.1"/>
    </source>
</evidence>